<keyword evidence="3 4" id="KW-0346">Stress response</keyword>
<accession>A0A6S6S9I7</accession>
<dbReference type="PANTHER" id="PTHR21237">
    <property type="entry name" value="GRPE PROTEIN"/>
    <property type="match status" value="1"/>
</dbReference>
<comment type="subunit">
    <text evidence="3">Homodimer.</text>
</comment>
<keyword evidence="3" id="KW-0963">Cytoplasm</keyword>
<dbReference type="PRINTS" id="PR00773">
    <property type="entry name" value="GRPEPROTEIN"/>
</dbReference>
<evidence type="ECO:0000256" key="6">
    <source>
        <dbReference type="SAM" id="MobiDB-lite"/>
    </source>
</evidence>
<dbReference type="GO" id="GO:0005737">
    <property type="term" value="C:cytoplasm"/>
    <property type="evidence" value="ECO:0007669"/>
    <property type="project" value="UniProtKB-SubCell"/>
</dbReference>
<dbReference type="SUPFAM" id="SSF58014">
    <property type="entry name" value="Coiled-coil domain of nucleotide exchange factor GrpE"/>
    <property type="match status" value="1"/>
</dbReference>
<protein>
    <recommendedName>
        <fullName evidence="3 4">Protein GrpE</fullName>
    </recommendedName>
    <alternativeName>
        <fullName evidence="3">HSP-70 cofactor</fullName>
    </alternativeName>
</protein>
<dbReference type="InterPro" id="IPR009012">
    <property type="entry name" value="GrpE_head"/>
</dbReference>
<organism evidence="7">
    <name type="scientific">uncultured Aureispira sp</name>
    <dbReference type="NCBI Taxonomy" id="1331704"/>
    <lineage>
        <taxon>Bacteria</taxon>
        <taxon>Pseudomonadati</taxon>
        <taxon>Bacteroidota</taxon>
        <taxon>Saprospiria</taxon>
        <taxon>Saprospirales</taxon>
        <taxon>Saprospiraceae</taxon>
        <taxon>Aureispira</taxon>
        <taxon>environmental samples</taxon>
    </lineage>
</organism>
<dbReference type="InterPro" id="IPR013805">
    <property type="entry name" value="GrpE_CC"/>
</dbReference>
<dbReference type="PANTHER" id="PTHR21237:SF23">
    <property type="entry name" value="GRPE PROTEIN HOMOLOG, MITOCHONDRIAL"/>
    <property type="match status" value="1"/>
</dbReference>
<dbReference type="PROSITE" id="PS01071">
    <property type="entry name" value="GRPE"/>
    <property type="match status" value="1"/>
</dbReference>
<proteinExistence type="inferred from homology"/>
<feature type="region of interest" description="Disordered" evidence="6">
    <location>
        <begin position="1"/>
        <end position="70"/>
    </location>
</feature>
<dbReference type="Gene3D" id="2.30.22.10">
    <property type="entry name" value="Head domain of nucleotide exchange factor GrpE"/>
    <property type="match status" value="1"/>
</dbReference>
<dbReference type="GO" id="GO:0042803">
    <property type="term" value="F:protein homodimerization activity"/>
    <property type="evidence" value="ECO:0007669"/>
    <property type="project" value="InterPro"/>
</dbReference>
<dbReference type="GO" id="GO:0006457">
    <property type="term" value="P:protein folding"/>
    <property type="evidence" value="ECO:0007669"/>
    <property type="project" value="InterPro"/>
</dbReference>
<comment type="subcellular location">
    <subcellularLocation>
        <location evidence="3">Cytoplasm</location>
    </subcellularLocation>
</comment>
<feature type="compositionally biased region" description="Acidic residues" evidence="6">
    <location>
        <begin position="24"/>
        <end position="51"/>
    </location>
</feature>
<reference evidence="7" key="1">
    <citation type="submission" date="2020-01" db="EMBL/GenBank/DDBJ databases">
        <authorList>
            <person name="Meier V. D."/>
            <person name="Meier V D."/>
        </authorList>
    </citation>
    <scope>NUCLEOTIDE SEQUENCE</scope>
    <source>
        <strain evidence="7">HLG_WM_MAG_10</strain>
    </source>
</reference>
<dbReference type="CDD" id="cd00446">
    <property type="entry name" value="GrpE"/>
    <property type="match status" value="1"/>
</dbReference>
<keyword evidence="2 3" id="KW-0143">Chaperone</keyword>
<dbReference type="EMBL" id="CACVAQ010000080">
    <property type="protein sequence ID" value="CAA6802886.1"/>
    <property type="molecule type" value="Genomic_DNA"/>
</dbReference>
<dbReference type="SUPFAM" id="SSF51064">
    <property type="entry name" value="Head domain of nucleotide exchange factor GrpE"/>
    <property type="match status" value="1"/>
</dbReference>
<feature type="compositionally biased region" description="Basic and acidic residues" evidence="6">
    <location>
        <begin position="52"/>
        <end position="70"/>
    </location>
</feature>
<dbReference type="AlphaFoldDB" id="A0A6S6S9I7"/>
<evidence type="ECO:0000313" key="7">
    <source>
        <dbReference type="EMBL" id="CAA6802886.1"/>
    </source>
</evidence>
<evidence type="ECO:0000256" key="3">
    <source>
        <dbReference type="HAMAP-Rule" id="MF_01151"/>
    </source>
</evidence>
<evidence type="ECO:0000256" key="5">
    <source>
        <dbReference type="RuleBase" id="RU004478"/>
    </source>
</evidence>
<dbReference type="Pfam" id="PF01025">
    <property type="entry name" value="GrpE"/>
    <property type="match status" value="1"/>
</dbReference>
<dbReference type="GO" id="GO:0051082">
    <property type="term" value="F:unfolded protein binding"/>
    <property type="evidence" value="ECO:0007669"/>
    <property type="project" value="TreeGrafter"/>
</dbReference>
<dbReference type="Gene3D" id="3.90.20.20">
    <property type="match status" value="1"/>
</dbReference>
<name>A0A6S6S9I7_9BACT</name>
<dbReference type="HAMAP" id="MF_01151">
    <property type="entry name" value="GrpE"/>
    <property type="match status" value="1"/>
</dbReference>
<comment type="similarity">
    <text evidence="1 3 5">Belongs to the GrpE family.</text>
</comment>
<evidence type="ECO:0000256" key="1">
    <source>
        <dbReference type="ARBA" id="ARBA00009054"/>
    </source>
</evidence>
<dbReference type="InterPro" id="IPR000740">
    <property type="entry name" value="GrpE"/>
</dbReference>
<comment type="function">
    <text evidence="3 4">Participates actively in the response to hyperosmotic and heat shock by preventing the aggregation of stress-denatured proteins, in association with DnaK and GrpE. It is the nucleotide exchange factor for DnaK and may function as a thermosensor. Unfolded proteins bind initially to DnaJ; upon interaction with the DnaJ-bound protein, DnaK hydrolyzes its bound ATP, resulting in the formation of a stable complex. GrpE releases ADP from DnaK; ATP binding to DnaK triggers the release of the substrate protein, thus completing the reaction cycle. Several rounds of ATP-dependent interactions between DnaJ, DnaK and GrpE are required for fully efficient folding.</text>
</comment>
<gene>
    <name evidence="3" type="primary">grpE</name>
    <name evidence="7" type="ORF">HELGO_WM12047</name>
</gene>
<dbReference type="GO" id="GO:0000774">
    <property type="term" value="F:adenyl-nucleotide exchange factor activity"/>
    <property type="evidence" value="ECO:0007669"/>
    <property type="project" value="InterPro"/>
</dbReference>
<evidence type="ECO:0000256" key="4">
    <source>
        <dbReference type="RuleBase" id="RU000639"/>
    </source>
</evidence>
<evidence type="ECO:0000256" key="2">
    <source>
        <dbReference type="ARBA" id="ARBA00023186"/>
    </source>
</evidence>
<dbReference type="GO" id="GO:0051087">
    <property type="term" value="F:protein-folding chaperone binding"/>
    <property type="evidence" value="ECO:0007669"/>
    <property type="project" value="InterPro"/>
</dbReference>
<sequence>MNKREIPVDGPENEENVDNLTTEETNDTTEETTVENTAEETTEETVSENELDTPKEEPVKEESKLSETERLQKELGEMKDKYLRIYAEFDNYRKRTSKERQNIIKLAAKDSLGALLPAVDDFGRAIRLAEDSEEKIPEGVILIYNKLFKALEQQGIKEMETTGQDFDPELHEALTKIPAPSEELKGKVIDTIEKGYYLNDKIIRYAKVVIGE</sequence>